<dbReference type="SUPFAM" id="SSF52151">
    <property type="entry name" value="FabD/lysophospholipase-like"/>
    <property type="match status" value="1"/>
</dbReference>
<reference evidence="4" key="1">
    <citation type="submission" date="2013-05" db="EMBL/GenBank/DDBJ databases">
        <authorList>
            <person name="Yim A.K.Y."/>
            <person name="Chan T.F."/>
            <person name="Ji K.M."/>
            <person name="Liu X.Y."/>
            <person name="Zhou J.W."/>
            <person name="Li R.Q."/>
            <person name="Yang K.Y."/>
            <person name="Li J."/>
            <person name="Li M."/>
            <person name="Law P.T.W."/>
            <person name="Wu Y.L."/>
            <person name="Cai Z.L."/>
            <person name="Qin H."/>
            <person name="Bao Y."/>
            <person name="Leung R.K.K."/>
            <person name="Ng P.K.S."/>
            <person name="Zou J."/>
            <person name="Zhong X.J."/>
            <person name="Ran P.X."/>
            <person name="Zhong N.S."/>
            <person name="Liu Z.G."/>
            <person name="Tsui S.K.W."/>
        </authorList>
    </citation>
    <scope>NUCLEOTIDE SEQUENCE</scope>
    <source>
        <strain evidence="4">Derf</strain>
        <tissue evidence="4">Whole organism</tissue>
    </source>
</reference>
<keyword evidence="1 2" id="KW-0443">Lipid metabolism</keyword>
<dbReference type="InterPro" id="IPR049163">
    <property type="entry name" value="Pif1-like_2B_dom"/>
</dbReference>
<dbReference type="AlphaFoldDB" id="A0A922HSP5"/>
<proteinExistence type="predicted"/>
<dbReference type="PANTHER" id="PTHR12406:SF41">
    <property type="entry name" value="BRUMMER, ISOFORM B-RELATED"/>
    <property type="match status" value="1"/>
</dbReference>
<dbReference type="GO" id="GO:0004806">
    <property type="term" value="F:triacylglycerol lipase activity"/>
    <property type="evidence" value="ECO:0007669"/>
    <property type="project" value="TreeGrafter"/>
</dbReference>
<keyword evidence="2" id="KW-0378">Hydrolase</keyword>
<dbReference type="GO" id="GO:0016020">
    <property type="term" value="C:membrane"/>
    <property type="evidence" value="ECO:0007669"/>
    <property type="project" value="TreeGrafter"/>
</dbReference>
<feature type="domain" description="PNPLA" evidence="3">
    <location>
        <begin position="106"/>
        <end position="271"/>
    </location>
</feature>
<evidence type="ECO:0000256" key="1">
    <source>
        <dbReference type="ARBA" id="ARBA00023098"/>
    </source>
</evidence>
<feature type="active site" description="Proton acceptor" evidence="2">
    <location>
        <position position="258"/>
    </location>
</feature>
<feature type="short sequence motif" description="GXSXG" evidence="2">
    <location>
        <begin position="139"/>
        <end position="143"/>
    </location>
</feature>
<dbReference type="InterPro" id="IPR033562">
    <property type="entry name" value="PLPL"/>
</dbReference>
<organism evidence="4 5">
    <name type="scientific">Dermatophagoides farinae</name>
    <name type="common">American house dust mite</name>
    <dbReference type="NCBI Taxonomy" id="6954"/>
    <lineage>
        <taxon>Eukaryota</taxon>
        <taxon>Metazoa</taxon>
        <taxon>Ecdysozoa</taxon>
        <taxon>Arthropoda</taxon>
        <taxon>Chelicerata</taxon>
        <taxon>Arachnida</taxon>
        <taxon>Acari</taxon>
        <taxon>Acariformes</taxon>
        <taxon>Sarcoptiformes</taxon>
        <taxon>Astigmata</taxon>
        <taxon>Psoroptidia</taxon>
        <taxon>Analgoidea</taxon>
        <taxon>Pyroglyphidae</taxon>
        <taxon>Dermatophagoidinae</taxon>
        <taxon>Dermatophagoides</taxon>
    </lineage>
</organism>
<sequence length="382" mass="42802">MLIRNVEPQSGLLNGTRLVVTQLKRRTIKARILTGTHKNTEALIPRIIFQQNEQDPELPFKLVRRQFPVVLAFALTINKSQGQSFEKNQSKKEIMAKLDPTKKLSFSFSGCGFLGPYHLGVASCLLKNKLISPDTKFLGASAGSLVAACLACDIPPDEIIGDFIYLAVHVILEKLDKSSLNINRLLYDRLKLKLPNDAHIRANGRLYISVTRISDLKNVIINQFKSKKELIKALQCSCFIPLWSGLLPPEFDGISYIDGGLTNNSPILDENTITVSPFSGGGDICPPGDDLFKFNFKNITISISPLSINRKLKVLFPNPFELDEIKQQGIDDALRYLKRDTEIDRRFGFMEATQFIGLGIFPFSLFQTVFSMIQTSVHSKRP</sequence>
<gene>
    <name evidence="4" type="primary">PNPLA2_2</name>
    <name evidence="4" type="ORF">DERF_011694</name>
</gene>
<name>A0A922HSP5_DERFA</name>
<dbReference type="GO" id="GO:0005737">
    <property type="term" value="C:cytoplasm"/>
    <property type="evidence" value="ECO:0007669"/>
    <property type="project" value="TreeGrafter"/>
</dbReference>
<dbReference type="EMBL" id="ASGP02000005">
    <property type="protein sequence ID" value="KAH9506991.1"/>
    <property type="molecule type" value="Genomic_DNA"/>
</dbReference>
<evidence type="ECO:0000313" key="5">
    <source>
        <dbReference type="Proteomes" id="UP000790347"/>
    </source>
</evidence>
<protein>
    <submittedName>
        <fullName evidence="4">Patatin-like phospholipase domain-containing protein 2, variant 2</fullName>
    </submittedName>
</protein>
<keyword evidence="5" id="KW-1185">Reference proteome</keyword>
<dbReference type="Gene3D" id="3.40.1090.10">
    <property type="entry name" value="Cytosolic phospholipase A2 catalytic domain"/>
    <property type="match status" value="1"/>
</dbReference>
<dbReference type="SUPFAM" id="SSF52540">
    <property type="entry name" value="P-loop containing nucleoside triphosphate hydrolases"/>
    <property type="match status" value="1"/>
</dbReference>
<dbReference type="InterPro" id="IPR002641">
    <property type="entry name" value="PNPLA_dom"/>
</dbReference>
<dbReference type="Pfam" id="PF01734">
    <property type="entry name" value="Patatin"/>
    <property type="match status" value="1"/>
</dbReference>
<dbReference type="InterPro" id="IPR016035">
    <property type="entry name" value="Acyl_Trfase/lysoPLipase"/>
</dbReference>
<reference evidence="4" key="2">
    <citation type="journal article" date="2022" name="Res Sq">
        <title>Comparative Genomics Reveals Insights into the Divergent Evolution of Astigmatic Mites and Household Pest Adaptations.</title>
        <authorList>
            <person name="Xiong Q."/>
            <person name="Wan A.T.-Y."/>
            <person name="Liu X.-Y."/>
            <person name="Fung C.S.-H."/>
            <person name="Xiao X."/>
            <person name="Malainual N."/>
            <person name="Hou J."/>
            <person name="Wang L."/>
            <person name="Wang M."/>
            <person name="Yang K."/>
            <person name="Cui Y."/>
            <person name="Leung E."/>
            <person name="Nong W."/>
            <person name="Shin S.-K."/>
            <person name="Au S."/>
            <person name="Jeong K.Y."/>
            <person name="Chew F.T."/>
            <person name="Hui J."/>
            <person name="Leung T.F."/>
            <person name="Tungtrongchitr A."/>
            <person name="Zhong N."/>
            <person name="Liu Z."/>
            <person name="Tsui S."/>
        </authorList>
    </citation>
    <scope>NUCLEOTIDE SEQUENCE</scope>
    <source>
        <strain evidence="4">Derf</strain>
        <tissue evidence="4">Whole organism</tissue>
    </source>
</reference>
<dbReference type="PROSITE" id="PS51635">
    <property type="entry name" value="PNPLA"/>
    <property type="match status" value="1"/>
</dbReference>
<feature type="short sequence motif" description="DGA/G" evidence="2">
    <location>
        <begin position="258"/>
        <end position="260"/>
    </location>
</feature>
<comment type="caution">
    <text evidence="4">The sequence shown here is derived from an EMBL/GenBank/DDBJ whole genome shotgun (WGS) entry which is preliminary data.</text>
</comment>
<dbReference type="Proteomes" id="UP000790347">
    <property type="component" value="Unassembled WGS sequence"/>
</dbReference>
<dbReference type="GO" id="GO:0019433">
    <property type="term" value="P:triglyceride catabolic process"/>
    <property type="evidence" value="ECO:0007669"/>
    <property type="project" value="TreeGrafter"/>
</dbReference>
<keyword evidence="2" id="KW-0442">Lipid degradation</keyword>
<accession>A0A922HSP5</accession>
<dbReference type="Pfam" id="PF21530">
    <property type="entry name" value="Pif1_2B_dom"/>
    <property type="match status" value="1"/>
</dbReference>
<feature type="active site" description="Nucleophile" evidence="2">
    <location>
        <position position="141"/>
    </location>
</feature>
<evidence type="ECO:0000256" key="2">
    <source>
        <dbReference type="PROSITE-ProRule" id="PRU01161"/>
    </source>
</evidence>
<dbReference type="PANTHER" id="PTHR12406">
    <property type="entry name" value="CALCIUM-INDEPENDENT PHOSPHOLIPASE A2 IPLA2 -RELATED"/>
    <property type="match status" value="1"/>
</dbReference>
<dbReference type="GO" id="GO:0055088">
    <property type="term" value="P:lipid homeostasis"/>
    <property type="evidence" value="ECO:0007669"/>
    <property type="project" value="TreeGrafter"/>
</dbReference>
<dbReference type="InterPro" id="IPR027417">
    <property type="entry name" value="P-loop_NTPase"/>
</dbReference>
<feature type="short sequence motif" description="GXGXXG" evidence="2">
    <location>
        <begin position="110"/>
        <end position="115"/>
    </location>
</feature>
<evidence type="ECO:0000313" key="4">
    <source>
        <dbReference type="EMBL" id="KAH9506991.1"/>
    </source>
</evidence>
<dbReference type="GO" id="GO:0005811">
    <property type="term" value="C:lipid droplet"/>
    <property type="evidence" value="ECO:0007669"/>
    <property type="project" value="TreeGrafter"/>
</dbReference>
<evidence type="ECO:0000259" key="3">
    <source>
        <dbReference type="PROSITE" id="PS51635"/>
    </source>
</evidence>